<protein>
    <submittedName>
        <fullName evidence="5">Uncharacterized protein</fullName>
    </submittedName>
</protein>
<feature type="signal peptide" evidence="3">
    <location>
        <begin position="1"/>
        <end position="15"/>
    </location>
</feature>
<dbReference type="InterPro" id="IPR009635">
    <property type="entry name" value="NPDC1"/>
</dbReference>
<dbReference type="Proteomes" id="UP000093561">
    <property type="component" value="Unassembled WGS sequence"/>
</dbReference>
<evidence type="ECO:0000313" key="4">
    <source>
        <dbReference type="Proteomes" id="UP000093561"/>
    </source>
</evidence>
<sequence length="440" mass="49562">MWWLILPALLLHSHASFYAVENGPQLSHYDSDKQIATLMHLLTQTNKGRRQSSYNDEYSEPESNVMYDIDIENAENAPVQGTATKLVTAQKKGQSEYVGFIEPKVSNQIKHREMLKKRVEDQQMVQRTNLRPMLHLGNFLTLAVATACMLAVVIGVATGSYYFFKDRSQKSPADSCDFTYAPTGPGKSRKKKGGDEGLAYKAQLHHYQQAKQKIISGEDGTITFPDGYESSETSDDENNFSVYECPGLAPTGDIENVFNVLPSYGIELPDAMDLHVMKCLSEIREVEKCINIIFDCVDTWRSLSAQLEATRKMPRYTLLMLHSSSWQSGLMARIELEIDIVTSKLSEQWKQVEGTADVLNNFVAADCQSQRTTPLSFLRQDLQHILSYLVVEVMKWFEIDDKVTCPAVIASIKPNVNVEKAIARCKQSLKTTAHHMSKKS</sequence>
<reference evidence="4" key="1">
    <citation type="submission" date="2015-03" db="EMBL/GenBank/DDBJ databases">
        <title>Wuchereria bancrofti Genome Sequencing Papua New Guinea Strain.</title>
        <authorList>
            <person name="Small S.T."/>
            <person name="Serre D."/>
            <person name="Zimmerman P.A."/>
        </authorList>
    </citation>
    <scope>NUCLEOTIDE SEQUENCE [LARGE SCALE GENOMIC DNA]</scope>
    <source>
        <strain evidence="4">pt0022</strain>
    </source>
</reference>
<evidence type="ECO:0000256" key="1">
    <source>
        <dbReference type="SAM" id="MobiDB-lite"/>
    </source>
</evidence>
<name>A0AAF5PKM8_WUCBA</name>
<dbReference type="PANTHER" id="PTHR23352">
    <property type="entry name" value="NEURAL PROLIFERATION DIFFERENTIATION AND CONTROL PROTEIN-1 NPDC-1 PROTEIN"/>
    <property type="match status" value="1"/>
</dbReference>
<feature type="region of interest" description="Disordered" evidence="1">
    <location>
        <begin position="170"/>
        <end position="194"/>
    </location>
</feature>
<evidence type="ECO:0000256" key="2">
    <source>
        <dbReference type="SAM" id="Phobius"/>
    </source>
</evidence>
<feature type="transmembrane region" description="Helical" evidence="2">
    <location>
        <begin position="139"/>
        <end position="164"/>
    </location>
</feature>
<keyword evidence="2" id="KW-0812">Transmembrane</keyword>
<evidence type="ECO:0000313" key="5">
    <source>
        <dbReference type="WBParaSite" id="mrna-Wban_02082"/>
    </source>
</evidence>
<dbReference type="GO" id="GO:0016020">
    <property type="term" value="C:membrane"/>
    <property type="evidence" value="ECO:0007669"/>
    <property type="project" value="InterPro"/>
</dbReference>
<feature type="chain" id="PRO_5042151860" evidence="3">
    <location>
        <begin position="16"/>
        <end position="440"/>
    </location>
</feature>
<dbReference type="WBParaSite" id="mrna-Wban_02082">
    <property type="protein sequence ID" value="mrna-Wban_02082"/>
    <property type="gene ID" value="Wban_02082"/>
</dbReference>
<dbReference type="PANTHER" id="PTHR23352:SF2">
    <property type="entry name" value="NEURAL PROLIFERATION DIFFERENTIATION AND CONTROL PROTEIN 1"/>
    <property type="match status" value="1"/>
</dbReference>
<accession>A0AAF5PKM8</accession>
<proteinExistence type="predicted"/>
<keyword evidence="2" id="KW-1133">Transmembrane helix</keyword>
<dbReference type="AlphaFoldDB" id="A0AAF5PKM8"/>
<keyword evidence="2" id="KW-0472">Membrane</keyword>
<evidence type="ECO:0000256" key="3">
    <source>
        <dbReference type="SAM" id="SignalP"/>
    </source>
</evidence>
<reference evidence="5" key="3">
    <citation type="submission" date="2024-02" db="UniProtKB">
        <authorList>
            <consortium name="WormBaseParasite"/>
        </authorList>
    </citation>
    <scope>IDENTIFICATION</scope>
    <source>
        <strain evidence="5">pt0022</strain>
    </source>
</reference>
<dbReference type="Pfam" id="PF06809">
    <property type="entry name" value="NPDC1"/>
    <property type="match status" value="1"/>
</dbReference>
<organism evidence="4 5">
    <name type="scientific">Wuchereria bancrofti</name>
    <dbReference type="NCBI Taxonomy" id="6293"/>
    <lineage>
        <taxon>Eukaryota</taxon>
        <taxon>Metazoa</taxon>
        <taxon>Ecdysozoa</taxon>
        <taxon>Nematoda</taxon>
        <taxon>Chromadorea</taxon>
        <taxon>Rhabditida</taxon>
        <taxon>Spirurina</taxon>
        <taxon>Spiruromorpha</taxon>
        <taxon>Filarioidea</taxon>
        <taxon>Onchocercidae</taxon>
        <taxon>Wuchereria</taxon>
    </lineage>
</organism>
<reference evidence="4" key="2">
    <citation type="journal article" date="2016" name="Mol. Ecol.">
        <title>Population genomics of the filarial nematode parasite Wuchereria bancrofti from mosquitoes.</title>
        <authorList>
            <person name="Small S.T."/>
            <person name="Reimer L.J."/>
            <person name="Tisch D.J."/>
            <person name="King C.L."/>
            <person name="Christensen B.M."/>
            <person name="Siba P.M."/>
            <person name="Kazura J.W."/>
            <person name="Serre D."/>
            <person name="Zimmerman P.A."/>
        </authorList>
    </citation>
    <scope>NUCLEOTIDE SEQUENCE</scope>
    <source>
        <strain evidence="4">pt0022</strain>
    </source>
</reference>
<keyword evidence="3" id="KW-0732">Signal</keyword>